<gene>
    <name evidence="5" type="primary">argD</name>
    <name evidence="6" type="ORF">L196_10994</name>
</gene>
<protein>
    <recommendedName>
        <fullName evidence="5">Acetylornithine aminotransferase</fullName>
        <shortName evidence="5">ACOAT</shortName>
        <ecNumber evidence="5">2.6.1.11</ecNumber>
    </recommendedName>
</protein>
<dbReference type="GO" id="GO:0003992">
    <property type="term" value="F:N2-acetyl-L-ornithine:2-oxoglutarate 5-aminotransferase activity"/>
    <property type="evidence" value="ECO:0007669"/>
    <property type="project" value="UniProtKB-UniRule"/>
</dbReference>
<dbReference type="PIRSF" id="PIRSF000521">
    <property type="entry name" value="Transaminase_4ab_Lys_Orn"/>
    <property type="match status" value="1"/>
</dbReference>
<dbReference type="SUPFAM" id="SSF53383">
    <property type="entry name" value="PLP-dependent transferases"/>
    <property type="match status" value="1"/>
</dbReference>
<dbReference type="InterPro" id="IPR004636">
    <property type="entry name" value="AcOrn/SuccOrn_fam"/>
</dbReference>
<dbReference type="Proteomes" id="UP000015462">
    <property type="component" value="Unassembled WGS sequence"/>
</dbReference>
<keyword evidence="3 5" id="KW-0808">Transferase</keyword>
<feature type="binding site" evidence="5">
    <location>
        <position position="131"/>
    </location>
    <ligand>
        <name>N(2)-acetyl-L-ornithine</name>
        <dbReference type="ChEBI" id="CHEBI:57805"/>
    </ligand>
</feature>
<feature type="modified residue" description="N6-(pyridoxal phosphate)lysine" evidence="5">
    <location>
        <position position="244"/>
    </location>
</feature>
<evidence type="ECO:0000256" key="2">
    <source>
        <dbReference type="ARBA" id="ARBA00022605"/>
    </source>
</evidence>
<feature type="binding site" evidence="5">
    <location>
        <position position="128"/>
    </location>
    <ligand>
        <name>pyridoxal 5'-phosphate</name>
        <dbReference type="ChEBI" id="CHEBI:597326"/>
    </ligand>
</feature>
<evidence type="ECO:0000256" key="4">
    <source>
        <dbReference type="ARBA" id="ARBA00022898"/>
    </source>
</evidence>
<evidence type="ECO:0000256" key="3">
    <source>
        <dbReference type="ARBA" id="ARBA00022679"/>
    </source>
</evidence>
<evidence type="ECO:0000256" key="1">
    <source>
        <dbReference type="ARBA" id="ARBA00022576"/>
    </source>
</evidence>
<comment type="catalytic activity">
    <reaction evidence="5">
        <text>N(2)-acetyl-L-ornithine + 2-oxoglutarate = N-acetyl-L-glutamate 5-semialdehyde + L-glutamate</text>
        <dbReference type="Rhea" id="RHEA:18049"/>
        <dbReference type="ChEBI" id="CHEBI:16810"/>
        <dbReference type="ChEBI" id="CHEBI:29123"/>
        <dbReference type="ChEBI" id="CHEBI:29985"/>
        <dbReference type="ChEBI" id="CHEBI:57805"/>
        <dbReference type="EC" id="2.6.1.11"/>
    </reaction>
</comment>
<dbReference type="NCBIfam" id="NF002325">
    <property type="entry name" value="PRK01278.1"/>
    <property type="match status" value="1"/>
</dbReference>
<dbReference type="HAMAP" id="MF_01107">
    <property type="entry name" value="ArgD_aminotrans_3"/>
    <property type="match status" value="1"/>
</dbReference>
<dbReference type="InterPro" id="IPR015421">
    <property type="entry name" value="PyrdxlP-dep_Trfase_major"/>
</dbReference>
<comment type="pathway">
    <text evidence="5">Amino-acid biosynthesis; L-arginine biosynthesis; N(2)-acetyl-L-ornithine from L-glutamate: step 4/4.</text>
</comment>
<dbReference type="PANTHER" id="PTHR11986:SF79">
    <property type="entry name" value="ACETYLORNITHINE AMINOTRANSFERASE, MITOCHONDRIAL"/>
    <property type="match status" value="1"/>
</dbReference>
<comment type="caution">
    <text evidence="6">The sequence shown here is derived from an EMBL/GenBank/DDBJ whole genome shotgun (WGS) entry which is preliminary data.</text>
</comment>
<evidence type="ECO:0000313" key="7">
    <source>
        <dbReference type="Proteomes" id="UP000015462"/>
    </source>
</evidence>
<dbReference type="PROSITE" id="PS00600">
    <property type="entry name" value="AA_TRANSFER_CLASS_3"/>
    <property type="match status" value="1"/>
</dbReference>
<dbReference type="EC" id="2.6.1.11" evidence="5"/>
<evidence type="ECO:0000256" key="5">
    <source>
        <dbReference type="HAMAP-Rule" id="MF_01107"/>
    </source>
</evidence>
<dbReference type="Gene3D" id="3.90.1150.10">
    <property type="entry name" value="Aspartate Aminotransferase, domain 1"/>
    <property type="match status" value="1"/>
</dbReference>
<dbReference type="GO" id="GO:0006526">
    <property type="term" value="P:L-arginine biosynthetic process"/>
    <property type="evidence" value="ECO:0007669"/>
    <property type="project" value="UniProtKB-UniRule"/>
</dbReference>
<keyword evidence="2 5" id="KW-0028">Amino-acid biosynthesis</keyword>
<organism evidence="6 7">
    <name type="scientific">Cycloclasticus pugetii</name>
    <dbReference type="NCBI Taxonomy" id="34068"/>
    <lineage>
        <taxon>Bacteria</taxon>
        <taxon>Pseudomonadati</taxon>
        <taxon>Pseudomonadota</taxon>
        <taxon>Gammaproteobacteria</taxon>
        <taxon>Thiotrichales</taxon>
        <taxon>Piscirickettsiaceae</taxon>
        <taxon>Cycloclasticus</taxon>
    </lineage>
</organism>
<dbReference type="InterPro" id="IPR015424">
    <property type="entry name" value="PyrdxlP-dep_Trfase"/>
</dbReference>
<dbReference type="AlphaFoldDB" id="A0AB33YZF8"/>
<dbReference type="InterPro" id="IPR050103">
    <property type="entry name" value="Class-III_PLP-dep_AT"/>
</dbReference>
<keyword evidence="1 5" id="KW-0032">Aminotransferase</keyword>
<comment type="subcellular location">
    <subcellularLocation>
        <location evidence="5">Cytoplasm</location>
    </subcellularLocation>
</comment>
<dbReference type="CDD" id="cd00610">
    <property type="entry name" value="OAT_like"/>
    <property type="match status" value="1"/>
</dbReference>
<comment type="miscellaneous">
    <text evidence="5">May also have succinyldiaminopimelate aminotransferase activity, thus carrying out the corresponding step in lysine biosynthesis.</text>
</comment>
<dbReference type="NCBIfam" id="TIGR00707">
    <property type="entry name" value="argD"/>
    <property type="match status" value="1"/>
</dbReference>
<dbReference type="Gene3D" id="3.40.640.10">
    <property type="entry name" value="Type I PLP-dependent aspartate aminotransferase-like (Major domain)"/>
    <property type="match status" value="1"/>
</dbReference>
<dbReference type="EMBL" id="ASHL01000012">
    <property type="protein sequence ID" value="EPD12325.1"/>
    <property type="molecule type" value="Genomic_DNA"/>
</dbReference>
<dbReference type="GO" id="GO:0005737">
    <property type="term" value="C:cytoplasm"/>
    <property type="evidence" value="ECO:0007669"/>
    <property type="project" value="UniProtKB-SubCell"/>
</dbReference>
<dbReference type="Pfam" id="PF00202">
    <property type="entry name" value="Aminotran_3"/>
    <property type="match status" value="1"/>
</dbReference>
<dbReference type="InterPro" id="IPR049704">
    <property type="entry name" value="Aminotrans_3_PPA_site"/>
</dbReference>
<comment type="similarity">
    <text evidence="5">Belongs to the class-III pyridoxal-phosphate-dependent aminotransferase family. ArgD subfamily.</text>
</comment>
<feature type="binding site" evidence="5">
    <location>
        <begin position="215"/>
        <end position="218"/>
    </location>
    <ligand>
        <name>pyridoxal 5'-phosphate</name>
        <dbReference type="ChEBI" id="CHEBI:597326"/>
    </ligand>
</feature>
<feature type="binding site" evidence="5">
    <location>
        <position position="273"/>
    </location>
    <ligand>
        <name>pyridoxal 5'-phosphate</name>
        <dbReference type="ChEBI" id="CHEBI:597326"/>
    </ligand>
</feature>
<dbReference type="FunFam" id="3.40.640.10:FF:000004">
    <property type="entry name" value="Acetylornithine aminotransferase"/>
    <property type="match status" value="1"/>
</dbReference>
<dbReference type="RefSeq" id="WP_015005095.1">
    <property type="nucleotide sequence ID" value="NZ_FQZJ01000007.1"/>
</dbReference>
<keyword evidence="7" id="KW-1185">Reference proteome</keyword>
<proteinExistence type="inferred from homology"/>
<dbReference type="InterPro" id="IPR005814">
    <property type="entry name" value="Aminotrans_3"/>
</dbReference>
<dbReference type="GO" id="GO:0030170">
    <property type="term" value="F:pyridoxal phosphate binding"/>
    <property type="evidence" value="ECO:0007669"/>
    <property type="project" value="InterPro"/>
</dbReference>
<dbReference type="GO" id="GO:0042802">
    <property type="term" value="F:identical protein binding"/>
    <property type="evidence" value="ECO:0007669"/>
    <property type="project" value="TreeGrafter"/>
</dbReference>
<comment type="cofactor">
    <cofactor evidence="5">
        <name>pyridoxal 5'-phosphate</name>
        <dbReference type="ChEBI" id="CHEBI:597326"/>
    </cofactor>
    <text evidence="5">Binds 1 pyridoxal phosphate per subunit.</text>
</comment>
<evidence type="ECO:0000313" key="6">
    <source>
        <dbReference type="EMBL" id="EPD12325.1"/>
    </source>
</evidence>
<feature type="binding site" evidence="5">
    <location>
        <position position="272"/>
    </location>
    <ligand>
        <name>N(2)-acetyl-L-ornithine</name>
        <dbReference type="ChEBI" id="CHEBI:57805"/>
    </ligand>
</feature>
<keyword evidence="4 5" id="KW-0663">Pyridoxal phosphate</keyword>
<keyword evidence="5" id="KW-0963">Cytoplasm</keyword>
<feature type="binding site" evidence="5">
    <location>
        <begin position="96"/>
        <end position="97"/>
    </location>
    <ligand>
        <name>pyridoxal 5'-phosphate</name>
        <dbReference type="ChEBI" id="CHEBI:597326"/>
    </ligand>
</feature>
<sequence>MHHHIMPTYASMPVRFLKGEGAWLWDENGNKYLDALSGIAVCGLGHAHPEVASAISDQAHTLMHTSNLYYIDKQEKLADKLCELTGMNDVFFANSGAEANEAAIKIARRFAHSKNIQNPIIVTMDKSFHGRTLATLTATGNLAIKEGFSPLPEGFYHAPYNDINALDTLSKQLPNIVAVLVEPIQGESGVNIPSADYLNKLSDLCEKNDWLLMLDEVQTGVGRTGSFLASQQNGIQADVVTMAKALGNGVPIGACLTSKKATGLLTAGSHGSTFGGNPLACAAALKVIEIVERDQLASRATQLGTQMAEAFKLNLKHCEHVVEIRQKGLMIGIELSTPCLDLVNKALEKKLLINVAAGNTVRLLPPLTISDDEAAQITTLVSDLIIAH</sequence>
<keyword evidence="5" id="KW-0055">Arginine biosynthesis</keyword>
<accession>A0AB33YZF8</accession>
<comment type="subunit">
    <text evidence="5">Homodimer.</text>
</comment>
<dbReference type="PANTHER" id="PTHR11986">
    <property type="entry name" value="AMINOTRANSFERASE CLASS III"/>
    <property type="match status" value="1"/>
</dbReference>
<dbReference type="InterPro" id="IPR015422">
    <property type="entry name" value="PyrdxlP-dep_Trfase_small"/>
</dbReference>
<reference evidence="6 7" key="1">
    <citation type="journal article" date="2013" name="Genome Announc.">
        <title>Genome Sequence of the Pyrene- and Fluoranthene-Degrading Bacterium Cycloclasticus sp. Strain PY97M.</title>
        <authorList>
            <person name="Cui Z."/>
            <person name="Xu G."/>
            <person name="Li Q."/>
            <person name="Gao W."/>
            <person name="Zheng L."/>
        </authorList>
    </citation>
    <scope>NUCLEOTIDE SEQUENCE [LARGE SCALE GENOMIC DNA]</scope>
    <source>
        <strain evidence="6 7">PY97M</strain>
    </source>
</reference>
<name>A0AB33YZF8_9GAMM</name>